<dbReference type="Proteomes" id="UP000315534">
    <property type="component" value="Unassembled WGS sequence"/>
</dbReference>
<evidence type="ECO:0008006" key="3">
    <source>
        <dbReference type="Google" id="ProtNLM"/>
    </source>
</evidence>
<dbReference type="EMBL" id="SOIP01000454">
    <property type="protein sequence ID" value="TET78940.1"/>
    <property type="molecule type" value="Genomic_DNA"/>
</dbReference>
<sequence>ATDVSWNPDGSKVAYSTGNEIRYLTLPSTQGTKVADTQSGILTTPNWSPVDPARIAYVKIDSVGTTATIIECDTLGQGLDTVFTYTSGQLGIGFVSPESLCLDFVRPKYGTRIYVSAVGSIPGIWAIDTISGTISFLLEGRWPDVDGSETYLAYAAKNGGIRIRNLDSLTTDSISASGLYPSWSPDGEYLAYSRDNTVYVWPRRQGQLRGFPMTENISNLSWRNPPNQYHIAVRFPSDGTVWILSTLSPGFTGRASTKQTPFE</sequence>
<dbReference type="InterPro" id="IPR015943">
    <property type="entry name" value="WD40/YVTN_repeat-like_dom_sf"/>
</dbReference>
<dbReference type="Gene3D" id="2.130.10.10">
    <property type="entry name" value="YVTN repeat-like/Quinoprotein amine dehydrogenase"/>
    <property type="match status" value="1"/>
</dbReference>
<dbReference type="SUPFAM" id="SSF69322">
    <property type="entry name" value="Tricorn protease domain 2"/>
    <property type="match status" value="1"/>
</dbReference>
<organism evidence="1 2">
    <name type="scientific">candidate division TA06 bacterium</name>
    <dbReference type="NCBI Taxonomy" id="2250710"/>
    <lineage>
        <taxon>Bacteria</taxon>
        <taxon>Bacteria division TA06</taxon>
    </lineage>
</organism>
<dbReference type="InterPro" id="IPR011659">
    <property type="entry name" value="WD40"/>
</dbReference>
<dbReference type="Pfam" id="PF07676">
    <property type="entry name" value="PD40"/>
    <property type="match status" value="1"/>
</dbReference>
<protein>
    <recommendedName>
        <fullName evidence="3">Dipeptidylpeptidase IV N-terminal domain-containing protein</fullName>
    </recommendedName>
</protein>
<reference evidence="1 2" key="1">
    <citation type="submission" date="2019-03" db="EMBL/GenBank/DDBJ databases">
        <title>Metabolic potential of uncultured bacteria and archaea associated with petroleum seepage in deep-sea sediments.</title>
        <authorList>
            <person name="Dong X."/>
            <person name="Hubert C."/>
        </authorList>
    </citation>
    <scope>NUCLEOTIDE SEQUENCE [LARGE SCALE GENOMIC DNA]</scope>
    <source>
        <strain evidence="1">E29_bin36</strain>
    </source>
</reference>
<name>A0A523XI39_UNCT6</name>
<gene>
    <name evidence="1" type="ORF">E3J38_07895</name>
</gene>
<proteinExistence type="predicted"/>
<comment type="caution">
    <text evidence="1">The sequence shown here is derived from an EMBL/GenBank/DDBJ whole genome shotgun (WGS) entry which is preliminary data.</text>
</comment>
<dbReference type="AlphaFoldDB" id="A0A523XI39"/>
<accession>A0A523XI39</accession>
<evidence type="ECO:0000313" key="1">
    <source>
        <dbReference type="EMBL" id="TET78940.1"/>
    </source>
</evidence>
<feature type="non-terminal residue" evidence="1">
    <location>
        <position position="1"/>
    </location>
</feature>
<evidence type="ECO:0000313" key="2">
    <source>
        <dbReference type="Proteomes" id="UP000315534"/>
    </source>
</evidence>